<proteinExistence type="predicted"/>
<sequence length="370" mass="42558">MKPIRILHFVSDVNITGGVMGIIMNLYRNIDKEKVQFDFMYFDKDENNRTYEEEIKDLGGNIFYITSPVNVFKFSGEFDHFLKKNGHKYSAIHLHEVYLNSVIGIIAKKNKIKNVISHSHATKYSDKKINSIRNKILCLPLKSFANIYFACSKAAGSFLYGEKFVKDGKVKIINNAVDCKKFRYNKEIRKSIRTELNIEDKLVVGHVGRFSNQKNHDFLIDIFKSINQLDKKSVLLLVGQGELYNKIQSKVKTLGLEKNVIFLGQRNDVEKILQGMDIFLLPSLYEGLPVIGVEAQASGLPCFMANTVTDEVDITDVQYFALDDNPKIIAKDIIKYYENFSREDTIEDIRRLGFDISTEAKKLEKFYLEL</sequence>
<evidence type="ECO:0000259" key="1">
    <source>
        <dbReference type="Pfam" id="PF00534"/>
    </source>
</evidence>
<keyword evidence="3" id="KW-1185">Reference proteome</keyword>
<dbReference type="CDD" id="cd03812">
    <property type="entry name" value="GT4_CapH-like"/>
    <property type="match status" value="1"/>
</dbReference>
<gene>
    <name evidence="2" type="ORF">ATCC9714_25531</name>
</gene>
<protein>
    <submittedName>
        <fullName evidence="2">Glycosyltransferase</fullName>
    </submittedName>
</protein>
<feature type="domain" description="Glycosyl transferase family 1" evidence="1">
    <location>
        <begin position="190"/>
        <end position="339"/>
    </location>
</feature>
<evidence type="ECO:0000313" key="2">
    <source>
        <dbReference type="EMBL" id="CEJ74665.1"/>
    </source>
</evidence>
<dbReference type="GeneID" id="97538379"/>
<accession>A0ABM9RS31</accession>
<dbReference type="InterPro" id="IPR050194">
    <property type="entry name" value="Glycosyltransferase_grp1"/>
</dbReference>
<dbReference type="PANTHER" id="PTHR45947">
    <property type="entry name" value="SULFOQUINOVOSYL TRANSFERASE SQD2"/>
    <property type="match status" value="1"/>
</dbReference>
<dbReference type="Proteomes" id="UP000032811">
    <property type="component" value="Chromosome 1"/>
</dbReference>
<dbReference type="InterPro" id="IPR001296">
    <property type="entry name" value="Glyco_trans_1"/>
</dbReference>
<dbReference type="Gene3D" id="3.40.50.2000">
    <property type="entry name" value="Glycogen Phosphorylase B"/>
    <property type="match status" value="2"/>
</dbReference>
<dbReference type="Pfam" id="PF00534">
    <property type="entry name" value="Glycos_transf_1"/>
    <property type="match status" value="1"/>
</dbReference>
<dbReference type="EMBL" id="LN679998">
    <property type="protein sequence ID" value="CEJ74665.1"/>
    <property type="molecule type" value="Genomic_DNA"/>
</dbReference>
<reference evidence="2 3" key="1">
    <citation type="submission" date="2014-11" db="EMBL/GenBank/DDBJ databases">
        <authorList>
            <person name="Aslett M.A."/>
            <person name="De Silva N."/>
        </authorList>
    </citation>
    <scope>NUCLEOTIDE SEQUENCE [LARGE SCALE GENOMIC DNA]</scope>
    <source>
        <strain evidence="2 3">ATCC9714</strain>
    </source>
</reference>
<dbReference type="PANTHER" id="PTHR45947:SF3">
    <property type="entry name" value="SULFOQUINOVOSYL TRANSFERASE SQD2"/>
    <property type="match status" value="1"/>
</dbReference>
<dbReference type="RefSeq" id="WP_057574338.1">
    <property type="nucleotide sequence ID" value="NZ_CDNJ01000014.1"/>
</dbReference>
<dbReference type="SUPFAM" id="SSF53756">
    <property type="entry name" value="UDP-Glycosyltransferase/glycogen phosphorylase"/>
    <property type="match status" value="1"/>
</dbReference>
<name>A0ABM9RS31_PARSO</name>
<evidence type="ECO:0000313" key="3">
    <source>
        <dbReference type="Proteomes" id="UP000032811"/>
    </source>
</evidence>
<organism evidence="2 3">
    <name type="scientific">Paraclostridium sordellii</name>
    <name type="common">Clostridium sordellii</name>
    <dbReference type="NCBI Taxonomy" id="1505"/>
    <lineage>
        <taxon>Bacteria</taxon>
        <taxon>Bacillati</taxon>
        <taxon>Bacillota</taxon>
        <taxon>Clostridia</taxon>
        <taxon>Peptostreptococcales</taxon>
        <taxon>Peptostreptococcaceae</taxon>
        <taxon>Paraclostridium</taxon>
    </lineage>
</organism>